<organism evidence="1 2">
    <name type="scientific">Candidatus Microsaccharimonas sossegonensis</name>
    <dbReference type="NCBI Taxonomy" id="2506948"/>
    <lineage>
        <taxon>Bacteria</taxon>
        <taxon>Candidatus Saccharimonadota</taxon>
        <taxon>Candidatus Saccharimonadia</taxon>
        <taxon>Candidatus Saccharimonadales</taxon>
        <taxon>Candidatus Saccharimonadaceae</taxon>
        <taxon>Candidatus Microsaccharimonas</taxon>
    </lineage>
</organism>
<reference evidence="1" key="1">
    <citation type="submission" date="2019-01" db="EMBL/GenBank/DDBJ databases">
        <title>Genomic signatures and co-occurrence patterns of the ultra-small Saccharimodia (Patescibacteria phylum) suggest a symbiotic lifestyle.</title>
        <authorList>
            <person name="Lemos L."/>
            <person name="Medeiros J."/>
            <person name="Andreote F."/>
            <person name="Fernandes G."/>
            <person name="Varani A."/>
            <person name="Oliveira G."/>
            <person name="Pylro V."/>
        </authorList>
    </citation>
    <scope>NUCLEOTIDE SEQUENCE [LARGE SCALE GENOMIC DNA]</scope>
    <source>
        <strain evidence="1">AMD02</strain>
    </source>
</reference>
<evidence type="ECO:0000313" key="1">
    <source>
        <dbReference type="EMBL" id="RWZ78885.1"/>
    </source>
</evidence>
<keyword evidence="2" id="KW-1185">Reference proteome</keyword>
<accession>A0A4Q0AI61</accession>
<name>A0A4Q0AI61_9BACT</name>
<comment type="caution">
    <text evidence="1">The sequence shown here is derived from an EMBL/GenBank/DDBJ whole genome shotgun (WGS) entry which is preliminary data.</text>
</comment>
<dbReference type="Proteomes" id="UP000289257">
    <property type="component" value="Unassembled WGS sequence"/>
</dbReference>
<sequence>MLLSPPPSGADLATQWTMNELVESLDARISIVAIIQGDDALYDLDAAAVPICINTGVLGCADLFIDGMSQDDSDFVAGFGLVADGDVSKFPTLAYLTIYDHRCTEAQIHTWVPSGADNHLLECGVVRELHVCAAYSGHTFSIHLCARVCFIYYNIIL</sequence>
<protein>
    <submittedName>
        <fullName evidence="1">Uncharacterized protein</fullName>
    </submittedName>
</protein>
<dbReference type="EMBL" id="SCKX01000001">
    <property type="protein sequence ID" value="RWZ78885.1"/>
    <property type="molecule type" value="Genomic_DNA"/>
</dbReference>
<dbReference type="AlphaFoldDB" id="A0A4Q0AI61"/>
<proteinExistence type="predicted"/>
<gene>
    <name evidence="1" type="ORF">EOT05_04020</name>
</gene>
<evidence type="ECO:0000313" key="2">
    <source>
        <dbReference type="Proteomes" id="UP000289257"/>
    </source>
</evidence>